<evidence type="ECO:0000313" key="1">
    <source>
        <dbReference type="EMBL" id="CAG8762502.1"/>
    </source>
</evidence>
<comment type="caution">
    <text evidence="1">The sequence shown here is derived from an EMBL/GenBank/DDBJ whole genome shotgun (WGS) entry which is preliminary data.</text>
</comment>
<name>A0ACA9QRN9_9GLOM</name>
<gene>
    <name evidence="1" type="ORF">RPERSI_LOCUS15397</name>
</gene>
<evidence type="ECO:0000313" key="2">
    <source>
        <dbReference type="Proteomes" id="UP000789920"/>
    </source>
</evidence>
<dbReference type="EMBL" id="CAJVQC010036929">
    <property type="protein sequence ID" value="CAG8762502.1"/>
    <property type="molecule type" value="Genomic_DNA"/>
</dbReference>
<proteinExistence type="predicted"/>
<protein>
    <submittedName>
        <fullName evidence="1">19694_t:CDS:1</fullName>
    </submittedName>
</protein>
<dbReference type="Proteomes" id="UP000789920">
    <property type="component" value="Unassembled WGS sequence"/>
</dbReference>
<accession>A0ACA9QRN9</accession>
<sequence length="243" mass="27947">MPKCFSCNKTFKDRQALGNHIKKHLDDSDDDLPFPNQTISQISPKKTTKVNDKSISRRQNVIEETKINDISEKDNLNIDEFNKRLNLDISLVNHTNSSQSHDESIEEQNAKFFNTSDFYSSNTFDNKFRVSDSSTSHSSNISDNESTVSDLSDITNIDINEYAEYNNLISGKPKGPEDIYQEFLSEEHAEFMNIITHFHVQDLLANAFIRFFNKYSNHNDYLLLLTSQTGQVFIENLNLPNFG</sequence>
<organism evidence="1 2">
    <name type="scientific">Racocetra persica</name>
    <dbReference type="NCBI Taxonomy" id="160502"/>
    <lineage>
        <taxon>Eukaryota</taxon>
        <taxon>Fungi</taxon>
        <taxon>Fungi incertae sedis</taxon>
        <taxon>Mucoromycota</taxon>
        <taxon>Glomeromycotina</taxon>
        <taxon>Glomeromycetes</taxon>
        <taxon>Diversisporales</taxon>
        <taxon>Gigasporaceae</taxon>
        <taxon>Racocetra</taxon>
    </lineage>
</organism>
<reference evidence="1" key="1">
    <citation type="submission" date="2021-06" db="EMBL/GenBank/DDBJ databases">
        <authorList>
            <person name="Kallberg Y."/>
            <person name="Tangrot J."/>
            <person name="Rosling A."/>
        </authorList>
    </citation>
    <scope>NUCLEOTIDE SEQUENCE</scope>
    <source>
        <strain evidence="1">MA461A</strain>
    </source>
</reference>
<keyword evidence="2" id="KW-1185">Reference proteome</keyword>